<dbReference type="InterPro" id="IPR043472">
    <property type="entry name" value="Macro_dom-like"/>
</dbReference>
<dbReference type="EMBL" id="CP111023">
    <property type="protein sequence ID" value="WAR21304.1"/>
    <property type="molecule type" value="Genomic_DNA"/>
</dbReference>
<feature type="region of interest" description="Disordered" evidence="6">
    <location>
        <begin position="894"/>
        <end position="920"/>
    </location>
</feature>
<sequence length="1052" mass="119726">MESSSDCGSLSSQAMASWIKPVWKECRLSYRIKNDNNLKELKHTFDIPQLQFLFEVKKELIENAFKEDLEVRVERGGTENTNYIRFDSLSESFTTKKPIKRKIKEVLKRVLLELATLKISLTSVPINGILDKPPTQVLERCAVIFSDGEQIVCVAENNECMDKLLVEIGHRCVEIVDLKYPYVILQDLGVEEELNAPELPFSMHPHCEDEYKCVFKLKSNDKTSIPRNVLDEIVCTPLKFNAEFDDRLIFDQKGSLKENFLIAMRKRLKGSTSNITFGKRYGSAAVYARNIANNETFSEIAKNIENAVKVFRPSHDFLKSYEGGEFCREWDEKGKLFLAKDKGTISCTDDVYRLLYTDAQLLHGSHSKGTLKLDITSPLVVRFLGTFGSDVREEMRQKYNVKLNINGTHVYLEGPSESLQNAKQFCKESILRLRRSLPIPAKLDKADIIKVSDEISQIAEKNKCCWKVQNPQKQGVEDNVNYDRIWVDPLKELNVCIQSISHLEDIETDILIELTQEKLFPLTDIFHSKNMLPELEIVQQMLAAAFDTLPDASYDRETNVVLYCNSDNMSIISDKGQVSKMIAQKAGEKLQKECSQKYPEGIQIGQVAYTGPYELKDPGNVKYLFHSALPFHEKANVIVIVKKFVKRCLYLADRLDCKSVAFPAVGVGQLKYPRRETASAMLEAIEEYKNETAMTNVQEVKIFVYEGDKKACQSFFDEHWKRNLKYFDVGLEDHASSPHNGSVEGPMKCASSKPETWNDQMYICESIELIGTVNSANLAKIFKEERITEAVWFTDASSKMPCSSQVGAMLGMLESLFRQHEDDMSFVSKFKIITHDETALEILQTQESGLEWSYESGQQNLSVELVGKSENYLDLACQQIGRLLTELEKRAELDERKENAEQQKQNVAVEAQDEHLEKTDDTQEIGDMQNVDAEFIIVPSCARIRNEHGLGNVWKKMLGEKYVKICEESIRKNGEITEDTTKSGFGIRLCASEYYRAVFDVFKWPSNKSFNVHIVDSDKEKMLIVTQVFQAALRGRSGSSTGNVSSMTETSL</sequence>
<accession>A0ABY7FKA4</accession>
<keyword evidence="9" id="KW-1185">Reference proteome</keyword>
<dbReference type="PANTHER" id="PTHR14453">
    <property type="entry name" value="PARP/ZINC FINGER CCCH TYPE DOMAIN CONTAINING PROTEIN"/>
    <property type="match status" value="1"/>
</dbReference>
<dbReference type="Gene3D" id="3.40.220.10">
    <property type="entry name" value="Leucine Aminopeptidase, subunit E, domain 1"/>
    <property type="match status" value="1"/>
</dbReference>
<dbReference type="PROSITE" id="PS51154">
    <property type="entry name" value="MACRO"/>
    <property type="match status" value="1"/>
</dbReference>
<evidence type="ECO:0000259" key="7">
    <source>
        <dbReference type="PROSITE" id="PS51154"/>
    </source>
</evidence>
<dbReference type="Pfam" id="PF01661">
    <property type="entry name" value="Macro"/>
    <property type="match status" value="1"/>
</dbReference>
<evidence type="ECO:0000313" key="9">
    <source>
        <dbReference type="Proteomes" id="UP001164746"/>
    </source>
</evidence>
<dbReference type="InterPro" id="IPR052056">
    <property type="entry name" value="Mono-ARTD/PARP"/>
</dbReference>
<dbReference type="SUPFAM" id="SSF52949">
    <property type="entry name" value="Macro domain-like"/>
    <property type="match status" value="1"/>
</dbReference>
<protein>
    <submittedName>
        <fullName evidence="8">PAR14-like protein</fullName>
    </submittedName>
</protein>
<keyword evidence="4" id="KW-0520">NAD</keyword>
<comment type="subcellular location">
    <subcellularLocation>
        <location evidence="1">Nucleus</location>
    </subcellularLocation>
</comment>
<evidence type="ECO:0000313" key="8">
    <source>
        <dbReference type="EMBL" id="WAR21304.1"/>
    </source>
</evidence>
<dbReference type="PANTHER" id="PTHR14453:SF67">
    <property type="entry name" value="POLY [ADP-RIBOSE] POLYMERASE"/>
    <property type="match status" value="1"/>
</dbReference>
<gene>
    <name evidence="8" type="ORF">MAR_015278</name>
</gene>
<name>A0ABY7FKA4_MYAAR</name>
<evidence type="ECO:0000256" key="4">
    <source>
        <dbReference type="ARBA" id="ARBA00023027"/>
    </source>
</evidence>
<evidence type="ECO:0000256" key="6">
    <source>
        <dbReference type="SAM" id="MobiDB-lite"/>
    </source>
</evidence>
<keyword evidence="3" id="KW-0808">Transferase</keyword>
<keyword evidence="2" id="KW-0328">Glycosyltransferase</keyword>
<evidence type="ECO:0000256" key="2">
    <source>
        <dbReference type="ARBA" id="ARBA00022676"/>
    </source>
</evidence>
<evidence type="ECO:0000256" key="5">
    <source>
        <dbReference type="ARBA" id="ARBA00023242"/>
    </source>
</evidence>
<keyword evidence="5" id="KW-0539">Nucleus</keyword>
<evidence type="ECO:0000256" key="1">
    <source>
        <dbReference type="ARBA" id="ARBA00004123"/>
    </source>
</evidence>
<reference evidence="8" key="1">
    <citation type="submission" date="2022-11" db="EMBL/GenBank/DDBJ databases">
        <title>Centuries of genome instability and evolution in soft-shell clam transmissible cancer (bioRxiv).</title>
        <authorList>
            <person name="Hart S.F.M."/>
            <person name="Yonemitsu M.A."/>
            <person name="Giersch R.M."/>
            <person name="Beal B.F."/>
            <person name="Arriagada G."/>
            <person name="Davis B.W."/>
            <person name="Ostrander E.A."/>
            <person name="Goff S.P."/>
            <person name="Metzger M.J."/>
        </authorList>
    </citation>
    <scope>NUCLEOTIDE SEQUENCE</scope>
    <source>
        <strain evidence="8">MELC-2E11</strain>
        <tissue evidence="8">Siphon/mantle</tissue>
    </source>
</reference>
<feature type="domain" description="Macro" evidence="7">
    <location>
        <begin position="522"/>
        <end position="704"/>
    </location>
</feature>
<organism evidence="8 9">
    <name type="scientific">Mya arenaria</name>
    <name type="common">Soft-shell clam</name>
    <dbReference type="NCBI Taxonomy" id="6604"/>
    <lineage>
        <taxon>Eukaryota</taxon>
        <taxon>Metazoa</taxon>
        <taxon>Spiralia</taxon>
        <taxon>Lophotrochozoa</taxon>
        <taxon>Mollusca</taxon>
        <taxon>Bivalvia</taxon>
        <taxon>Autobranchia</taxon>
        <taxon>Heteroconchia</taxon>
        <taxon>Euheterodonta</taxon>
        <taxon>Imparidentia</taxon>
        <taxon>Neoheterodontei</taxon>
        <taxon>Myida</taxon>
        <taxon>Myoidea</taxon>
        <taxon>Myidae</taxon>
        <taxon>Mya</taxon>
    </lineage>
</organism>
<dbReference type="InterPro" id="IPR002589">
    <property type="entry name" value="Macro_dom"/>
</dbReference>
<proteinExistence type="predicted"/>
<dbReference type="Proteomes" id="UP001164746">
    <property type="component" value="Chromosome 12"/>
</dbReference>
<evidence type="ECO:0000256" key="3">
    <source>
        <dbReference type="ARBA" id="ARBA00022679"/>
    </source>
</evidence>